<dbReference type="OrthoDB" id="1523230at2"/>
<dbReference type="NCBIfam" id="NF006599">
    <property type="entry name" value="PRK09136.1"/>
    <property type="match status" value="1"/>
</dbReference>
<dbReference type="HAMAP" id="MF_01963">
    <property type="entry name" value="MTAP"/>
    <property type="match status" value="1"/>
</dbReference>
<feature type="binding site" evidence="4">
    <location>
        <position position="202"/>
    </location>
    <ligand>
        <name>substrate</name>
    </ligand>
</feature>
<reference evidence="6 7" key="1">
    <citation type="journal article" date="2009" name="J. Bacteriol.">
        <title>Complete and draft genome sequences of six members of the Aquificales.</title>
        <authorList>
            <person name="Reysenbach A.L."/>
            <person name="Hamamura N."/>
            <person name="Podar M."/>
            <person name="Griffiths E."/>
            <person name="Ferreira S."/>
            <person name="Hochstein R."/>
            <person name="Heidelberg J."/>
            <person name="Johnson J."/>
            <person name="Mead D."/>
            <person name="Pohorille A."/>
            <person name="Sarmiento M."/>
            <person name="Schweighofer K."/>
            <person name="Seshadri R."/>
            <person name="Voytek M.A."/>
        </authorList>
    </citation>
    <scope>NUCLEOTIDE SEQUENCE [LARGE SCALE GENOMIC DNA]</scope>
    <source>
        <strain evidence="7">DSM 14350 / EX-H1</strain>
    </source>
</reference>
<dbReference type="GO" id="GO:0005829">
    <property type="term" value="C:cytosol"/>
    <property type="evidence" value="ECO:0007669"/>
    <property type="project" value="TreeGrafter"/>
</dbReference>
<feature type="site" description="Important for substrate specificity" evidence="4">
    <location>
        <position position="238"/>
    </location>
</feature>
<feature type="binding site" evidence="4">
    <location>
        <position position="203"/>
    </location>
    <ligand>
        <name>phosphate</name>
        <dbReference type="ChEBI" id="CHEBI:43474"/>
    </ligand>
</feature>
<evidence type="ECO:0000256" key="4">
    <source>
        <dbReference type="HAMAP-Rule" id="MF_01963"/>
    </source>
</evidence>
<dbReference type="CDD" id="cd09010">
    <property type="entry name" value="MTAP_SsMTAPII_like_MTIP"/>
    <property type="match status" value="1"/>
</dbReference>
<keyword evidence="3 4" id="KW-0660">Purine salvage</keyword>
<comment type="catalytic activity">
    <reaction evidence="4">
        <text>a purine D-ribonucleoside + phosphate = a purine nucleobase + alpha-D-ribose 1-phosphate</text>
        <dbReference type="Rhea" id="RHEA:19805"/>
        <dbReference type="ChEBI" id="CHEBI:26386"/>
        <dbReference type="ChEBI" id="CHEBI:43474"/>
        <dbReference type="ChEBI" id="CHEBI:57720"/>
        <dbReference type="ChEBI" id="CHEBI:142355"/>
        <dbReference type="EC" id="2.4.2.1"/>
    </reaction>
</comment>
<comment type="miscellaneous">
    <text evidence="4">Although this enzyme belongs to the family of MTA phosphorylases based on sequence homology, it has been shown that conserved amino acid substitutions in the substrate binding pocket convert the substrate specificity of this enzyme from 6-aminopurines to 6-oxopurines.</text>
</comment>
<dbReference type="Pfam" id="PF01048">
    <property type="entry name" value="PNP_UDP_1"/>
    <property type="match status" value="1"/>
</dbReference>
<dbReference type="Gene3D" id="3.40.50.1580">
    <property type="entry name" value="Nucleoside phosphorylase domain"/>
    <property type="match status" value="1"/>
</dbReference>
<feature type="binding site" evidence="4">
    <location>
        <begin position="226"/>
        <end position="228"/>
    </location>
    <ligand>
        <name>substrate</name>
    </ligand>
</feature>
<dbReference type="UniPathway" id="UPA00606"/>
<dbReference type="GO" id="GO:0017061">
    <property type="term" value="F:S-methyl-5-thioadenosine phosphorylase activity"/>
    <property type="evidence" value="ECO:0007669"/>
    <property type="project" value="InterPro"/>
</dbReference>
<feature type="binding site" evidence="4">
    <location>
        <position position="8"/>
    </location>
    <ligand>
        <name>phosphate</name>
        <dbReference type="ChEBI" id="CHEBI:43474"/>
    </ligand>
</feature>
<dbReference type="SUPFAM" id="SSF53167">
    <property type="entry name" value="Purine and uridine phosphorylases"/>
    <property type="match status" value="1"/>
</dbReference>
<comment type="subunit">
    <text evidence="4">Homohexamer. Dimer of a homotrimer.</text>
</comment>
<dbReference type="GO" id="GO:0019509">
    <property type="term" value="P:L-methionine salvage from methylthioadenosine"/>
    <property type="evidence" value="ECO:0007669"/>
    <property type="project" value="TreeGrafter"/>
</dbReference>
<gene>
    <name evidence="6" type="primary">mtnP</name>
    <name evidence="6" type="ordered locus">PERMA_0933</name>
</gene>
<dbReference type="PANTHER" id="PTHR42679:SF2">
    <property type="entry name" value="S-METHYL-5'-THIOADENOSINE PHOSPHORYLASE"/>
    <property type="match status" value="1"/>
</dbReference>
<feature type="site" description="Important for substrate specificity" evidence="4">
    <location>
        <position position="184"/>
    </location>
</feature>
<dbReference type="InterPro" id="IPR000845">
    <property type="entry name" value="Nucleoside_phosphorylase_d"/>
</dbReference>
<dbReference type="HOGENOM" id="CLU_054456_0_2_0"/>
<dbReference type="FunFam" id="3.40.50.1580:FF:000012">
    <property type="entry name" value="Probable 6-oxopurine nucleoside phosphorylase"/>
    <property type="match status" value="1"/>
</dbReference>
<organism evidence="6 7">
    <name type="scientific">Persephonella marina (strain DSM 14350 / EX-H1)</name>
    <dbReference type="NCBI Taxonomy" id="123214"/>
    <lineage>
        <taxon>Bacteria</taxon>
        <taxon>Pseudomonadati</taxon>
        <taxon>Aquificota</taxon>
        <taxon>Aquificia</taxon>
        <taxon>Aquificales</taxon>
        <taxon>Hydrogenothermaceae</taxon>
        <taxon>Persephonella</taxon>
    </lineage>
</organism>
<dbReference type="KEGG" id="pmx:PERMA_0933"/>
<proteinExistence type="inferred from homology"/>
<keyword evidence="2 4" id="KW-0808">Transferase</keyword>
<dbReference type="EMBL" id="CP001230">
    <property type="protein sequence ID" value="ACO03922.1"/>
    <property type="molecule type" value="Genomic_DNA"/>
</dbReference>
<evidence type="ECO:0000313" key="6">
    <source>
        <dbReference type="EMBL" id="ACO03922.1"/>
    </source>
</evidence>
<dbReference type="GO" id="GO:0006166">
    <property type="term" value="P:purine ribonucleoside salvage"/>
    <property type="evidence" value="ECO:0007669"/>
    <property type="project" value="UniProtKB-UniRule"/>
</dbReference>
<dbReference type="NCBIfam" id="TIGR01694">
    <property type="entry name" value="MTAP"/>
    <property type="match status" value="1"/>
</dbReference>
<name>C0QPX3_PERMH</name>
<comment type="function">
    <text evidence="4">Purine nucleoside phosphorylase which is highly specific for 6-oxopurine nucleosides. Cleaves guanosine or inosine to respective bases and sugar-1-phosphate molecules. Involved in purine salvage.</text>
</comment>
<feature type="binding site" evidence="4">
    <location>
        <begin position="50"/>
        <end position="51"/>
    </location>
    <ligand>
        <name>phosphate</name>
        <dbReference type="ChEBI" id="CHEBI:43474"/>
    </ligand>
</feature>
<sequence>MLGVIGGSGLYQVDDINILDEVNISTPYGEPSDRYIIAEYRGKKAVFLPRHGKGHKYPPHLINYRANIWGFRKLGVDRILSVSAVGGINPLLKPGDFVLSDQFIDFTKVRPVTFYEGVYTIYDETDGKDDLVSEYLKNNRVVHIDVTDPFCSSMRKTLSDILDEKGYRYHKKGTYIATEGPRLETSAEIKAFSILGADIVGMTLVPEIVLARELSMHFASINVVTNLAAGISGERLTSDEVIQMMKEKNDQIKEIILSFIEKVPEKPDCNCEDVLDGAAI</sequence>
<evidence type="ECO:0000313" key="7">
    <source>
        <dbReference type="Proteomes" id="UP000001366"/>
    </source>
</evidence>
<evidence type="ECO:0000256" key="2">
    <source>
        <dbReference type="ARBA" id="ARBA00022679"/>
    </source>
</evidence>
<accession>C0QPX3</accession>
<dbReference type="RefSeq" id="WP_012676161.1">
    <property type="nucleotide sequence ID" value="NC_012440.1"/>
</dbReference>
<comment type="similarity">
    <text evidence="4">Belongs to the PNP/MTAP phosphorylase family. MTAP subfamily.</text>
</comment>
<dbReference type="PANTHER" id="PTHR42679">
    <property type="entry name" value="S-METHYL-5'-THIOADENOSINE PHOSPHORYLASE"/>
    <property type="match status" value="1"/>
</dbReference>
<dbReference type="EC" id="2.4.2.1" evidence="4"/>
<dbReference type="eggNOG" id="COG0005">
    <property type="taxonomic scope" value="Bacteria"/>
</dbReference>
<dbReference type="AlphaFoldDB" id="C0QPX3"/>
<dbReference type="STRING" id="123214.PERMA_0933"/>
<feature type="domain" description="Nucleoside phosphorylase" evidence="5">
    <location>
        <begin position="2"/>
        <end position="261"/>
    </location>
</feature>
<evidence type="ECO:0000256" key="1">
    <source>
        <dbReference type="ARBA" id="ARBA00022676"/>
    </source>
</evidence>
<comment type="pathway">
    <text evidence="4">Purine metabolism; purine nucleoside salvage.</text>
</comment>
<keyword evidence="1 4" id="KW-0328">Glycosyltransferase</keyword>
<dbReference type="PaxDb" id="123214-PERMA_0933"/>
<feature type="binding site" evidence="4">
    <location>
        <begin position="83"/>
        <end position="84"/>
    </location>
    <ligand>
        <name>phosphate</name>
        <dbReference type="ChEBI" id="CHEBI:43474"/>
    </ligand>
</feature>
<protein>
    <recommendedName>
        <fullName evidence="4">Probable 6-oxopurine nucleoside phosphorylase</fullName>
        <ecNumber evidence="4">2.4.2.1</ecNumber>
    </recommendedName>
    <alternativeName>
        <fullName evidence="4">Purine nucleoside phosphorylase</fullName>
        <shortName evidence="4">PNP</shortName>
    </alternativeName>
</protein>
<evidence type="ECO:0000256" key="3">
    <source>
        <dbReference type="ARBA" id="ARBA00022726"/>
    </source>
</evidence>
<dbReference type="Proteomes" id="UP000001366">
    <property type="component" value="Chromosome"/>
</dbReference>
<evidence type="ECO:0000259" key="5">
    <source>
        <dbReference type="Pfam" id="PF01048"/>
    </source>
</evidence>
<dbReference type="InterPro" id="IPR010044">
    <property type="entry name" value="MTAP"/>
</dbReference>
<dbReference type="InterPro" id="IPR035994">
    <property type="entry name" value="Nucleoside_phosphorylase_sf"/>
</dbReference>
<keyword evidence="7" id="KW-1185">Reference proteome</keyword>